<evidence type="ECO:0000259" key="6">
    <source>
        <dbReference type="SMART" id="SM00093"/>
    </source>
</evidence>
<name>A0A9P0A7P2_BEMTA</name>
<dbReference type="GO" id="GO:0005615">
    <property type="term" value="C:extracellular space"/>
    <property type="evidence" value="ECO:0007669"/>
    <property type="project" value="InterPro"/>
</dbReference>
<accession>A0A9P0A7P2</accession>
<evidence type="ECO:0000256" key="3">
    <source>
        <dbReference type="ARBA" id="ARBA00022900"/>
    </source>
</evidence>
<protein>
    <recommendedName>
        <fullName evidence="6">Serpin domain-containing protein</fullName>
    </recommendedName>
</protein>
<keyword evidence="8" id="KW-1185">Reference proteome</keyword>
<evidence type="ECO:0000256" key="5">
    <source>
        <dbReference type="SAM" id="SignalP"/>
    </source>
</evidence>
<sequence length="398" mass="44494">MPPSDVGVLLAAIVLFISKIQFSSEDNSQQSNIRLVSKFSNNLVPHLFKALSEENENLVFSPFGLASNLMMVIENADKAAVGEIVDVFKLGKNRMQLKRGFKTLNEEFMLNSLKDDLAGVFSRISVVTSQPLAPSFEEILRNYFQANVTTVHNETVLDEDSIARGTAVRLESEIGVVSHWLDYQKLAVYTYLSHNPASLFYLSPNVTVRVPMIPQIGAFRGGYVPQIRSYVAELKLQTSCMRLVLLMPNVTSSGSSEEELAKLSFRSGLDELLNVIPAKEMEVLLPQLAIIKKDIDLEQVLRDFGVDLIFNDTLVERSKDSVYIESIKQNAYFSTSFTTVNSASAIEADLGIRPSARKKRQVKTRLMFNKPFLFYLMHCRNGLILLTGKVVNPTQVPS</sequence>
<evidence type="ECO:0000256" key="1">
    <source>
        <dbReference type="ARBA" id="ARBA00009500"/>
    </source>
</evidence>
<dbReference type="SUPFAM" id="SSF56574">
    <property type="entry name" value="Serpins"/>
    <property type="match status" value="1"/>
</dbReference>
<keyword evidence="5" id="KW-0732">Signal</keyword>
<evidence type="ECO:0000313" key="8">
    <source>
        <dbReference type="Proteomes" id="UP001152759"/>
    </source>
</evidence>
<proteinExistence type="inferred from homology"/>
<dbReference type="Gene3D" id="3.30.497.10">
    <property type="entry name" value="Antithrombin, subunit I, domain 2"/>
    <property type="match status" value="2"/>
</dbReference>
<dbReference type="InterPro" id="IPR023796">
    <property type="entry name" value="Serpin_dom"/>
</dbReference>
<dbReference type="InterPro" id="IPR042185">
    <property type="entry name" value="Serpin_sf_2"/>
</dbReference>
<comment type="similarity">
    <text evidence="1 4">Belongs to the serpin family.</text>
</comment>
<dbReference type="InterPro" id="IPR023795">
    <property type="entry name" value="Serpin_CS"/>
</dbReference>
<keyword evidence="3" id="KW-0722">Serine protease inhibitor</keyword>
<dbReference type="Proteomes" id="UP001152759">
    <property type="component" value="Chromosome 2"/>
</dbReference>
<dbReference type="Gene3D" id="2.10.310.10">
    <property type="entry name" value="Serpins superfamily"/>
    <property type="match status" value="1"/>
</dbReference>
<feature type="domain" description="Serpin" evidence="6">
    <location>
        <begin position="45"/>
        <end position="393"/>
    </location>
</feature>
<dbReference type="AlphaFoldDB" id="A0A9P0A7P2"/>
<evidence type="ECO:0000256" key="4">
    <source>
        <dbReference type="RuleBase" id="RU000411"/>
    </source>
</evidence>
<dbReference type="GO" id="GO:0004867">
    <property type="term" value="F:serine-type endopeptidase inhibitor activity"/>
    <property type="evidence" value="ECO:0007669"/>
    <property type="project" value="UniProtKB-KW"/>
</dbReference>
<dbReference type="InterPro" id="IPR000215">
    <property type="entry name" value="Serpin_fam"/>
</dbReference>
<keyword evidence="2" id="KW-0646">Protease inhibitor</keyword>
<dbReference type="PANTHER" id="PTHR11461:SF211">
    <property type="entry name" value="GH10112P-RELATED"/>
    <property type="match status" value="1"/>
</dbReference>
<dbReference type="SMART" id="SM00093">
    <property type="entry name" value="SERPIN"/>
    <property type="match status" value="1"/>
</dbReference>
<feature type="chain" id="PRO_5040216166" description="Serpin domain-containing protein" evidence="5">
    <location>
        <begin position="26"/>
        <end position="398"/>
    </location>
</feature>
<dbReference type="InterPro" id="IPR042178">
    <property type="entry name" value="Serpin_sf_1"/>
</dbReference>
<evidence type="ECO:0000256" key="2">
    <source>
        <dbReference type="ARBA" id="ARBA00022690"/>
    </source>
</evidence>
<dbReference type="Gene3D" id="2.30.39.10">
    <property type="entry name" value="Alpha-1-antitrypsin, domain 1"/>
    <property type="match status" value="1"/>
</dbReference>
<reference evidence="7" key="1">
    <citation type="submission" date="2021-12" db="EMBL/GenBank/DDBJ databases">
        <authorList>
            <person name="King R."/>
        </authorList>
    </citation>
    <scope>NUCLEOTIDE SEQUENCE</scope>
</reference>
<evidence type="ECO:0000313" key="7">
    <source>
        <dbReference type="EMBL" id="CAH0384893.1"/>
    </source>
</evidence>
<dbReference type="PROSITE" id="PS00284">
    <property type="entry name" value="SERPIN"/>
    <property type="match status" value="1"/>
</dbReference>
<dbReference type="Pfam" id="PF00079">
    <property type="entry name" value="Serpin"/>
    <property type="match status" value="2"/>
</dbReference>
<organism evidence="7 8">
    <name type="scientific">Bemisia tabaci</name>
    <name type="common">Sweetpotato whitefly</name>
    <name type="synonym">Aleurodes tabaci</name>
    <dbReference type="NCBI Taxonomy" id="7038"/>
    <lineage>
        <taxon>Eukaryota</taxon>
        <taxon>Metazoa</taxon>
        <taxon>Ecdysozoa</taxon>
        <taxon>Arthropoda</taxon>
        <taxon>Hexapoda</taxon>
        <taxon>Insecta</taxon>
        <taxon>Pterygota</taxon>
        <taxon>Neoptera</taxon>
        <taxon>Paraneoptera</taxon>
        <taxon>Hemiptera</taxon>
        <taxon>Sternorrhyncha</taxon>
        <taxon>Aleyrodoidea</taxon>
        <taxon>Aleyrodidae</taxon>
        <taxon>Aleyrodinae</taxon>
        <taxon>Bemisia</taxon>
    </lineage>
</organism>
<gene>
    <name evidence="7" type="ORF">BEMITA_LOCUS4178</name>
</gene>
<dbReference type="InterPro" id="IPR036186">
    <property type="entry name" value="Serpin_sf"/>
</dbReference>
<feature type="signal peptide" evidence="5">
    <location>
        <begin position="1"/>
        <end position="25"/>
    </location>
</feature>
<dbReference type="EMBL" id="OU963863">
    <property type="protein sequence ID" value="CAH0384893.1"/>
    <property type="molecule type" value="Genomic_DNA"/>
</dbReference>
<dbReference type="PANTHER" id="PTHR11461">
    <property type="entry name" value="SERINE PROTEASE INHIBITOR, SERPIN"/>
    <property type="match status" value="1"/>
</dbReference>